<dbReference type="OrthoDB" id="5310105at2"/>
<geneLocation type="plasmid" evidence="1 2">
    <name>68K</name>
</geneLocation>
<dbReference type="EMBL" id="AP019370">
    <property type="protein sequence ID" value="BBH54705.1"/>
    <property type="molecule type" value="Genomic_DNA"/>
</dbReference>
<protein>
    <submittedName>
        <fullName evidence="1">Uncharacterized protein</fullName>
    </submittedName>
</protein>
<keyword evidence="2" id="KW-1185">Reference proteome</keyword>
<organism evidence="1 2">
    <name type="scientific">Fluviispira sanaruensis</name>
    <dbReference type="NCBI Taxonomy" id="2493639"/>
    <lineage>
        <taxon>Bacteria</taxon>
        <taxon>Pseudomonadati</taxon>
        <taxon>Bdellovibrionota</taxon>
        <taxon>Oligoflexia</taxon>
        <taxon>Silvanigrellales</taxon>
        <taxon>Silvanigrellaceae</taxon>
        <taxon>Fluviispira</taxon>
    </lineage>
</organism>
<accession>A0A4P2VYD3</accession>
<evidence type="ECO:0000313" key="1">
    <source>
        <dbReference type="EMBL" id="BBH54705.1"/>
    </source>
</evidence>
<proteinExistence type="predicted"/>
<reference evidence="1 2" key="1">
    <citation type="submission" date="2018-12" db="EMBL/GenBank/DDBJ databases">
        <title>Rubrispira sanarue gen. nov., sp., nov., a member of the order Silvanigrellales, isolated from a brackish lake in Hamamatsu Japan.</title>
        <authorList>
            <person name="Maejima Y."/>
            <person name="Iino T."/>
            <person name="Muraguchi Y."/>
            <person name="Fukuda K."/>
            <person name="Nojiri H."/>
            <person name="Ohkuma M."/>
            <person name="Moriuchi R."/>
            <person name="Dohra H."/>
            <person name="Kimbara K."/>
            <person name="Shintani M."/>
        </authorList>
    </citation>
    <scope>NUCLEOTIDE SEQUENCE [LARGE SCALE GENOMIC DNA]</scope>
    <source>
        <strain evidence="1 2">RF1110005</strain>
        <plasmid evidence="1 2">68K</plasmid>
    </source>
</reference>
<sequence>MFLFNFLIISTTLISTSVYALQEVKIASIFPFQTSDYTYNNATYTSVERLQIISSIPMALMQYKDKAEKCGYYFSFKLGGFTFKDMDSLKKNVQQINLSEPWIVYGPEMNKSYFLVHPNINSIIPHVSSFSLFENIENQYTLSASSDVEIGALIDVIEKKKIGKNFIIITDNTCEMCVIYEESAKRILKKRGFNEKKNILYNKILIKEIKDEVLKQKPDFIFLNLEGSDSGHFIANSNLKQFIFIGTKVWGTDVSSDLTLNYNLKKYNGFTVRPLPPEDYSSINVKFIDNDLVSRRLMDNPYYMKFFISRITDSLCKYKPKDRFEFYDIVSKYKIFLRRNIKFATYVLKEGGLSLENSFNISS</sequence>
<dbReference type="RefSeq" id="WP_130613228.1">
    <property type="nucleotide sequence ID" value="NZ_AP019370.1"/>
</dbReference>
<name>A0A4P2VYD3_FLUSA</name>
<gene>
    <name evidence="1" type="ORF">JCM31447_31790</name>
</gene>
<keyword evidence="1" id="KW-0614">Plasmid</keyword>
<evidence type="ECO:0000313" key="2">
    <source>
        <dbReference type="Proteomes" id="UP000291236"/>
    </source>
</evidence>
<dbReference type="AlphaFoldDB" id="A0A4P2VYD3"/>
<dbReference type="Proteomes" id="UP000291236">
    <property type="component" value="Plasmid 68K"/>
</dbReference>
<dbReference type="KEGG" id="sbf:JCM31447_31790"/>